<keyword evidence="2" id="KW-1185">Reference proteome</keyword>
<reference evidence="1 2" key="1">
    <citation type="submission" date="2020-02" db="EMBL/GenBank/DDBJ databases">
        <title>Draft genome sequence of Haematococcus lacustris strain NIES-144.</title>
        <authorList>
            <person name="Morimoto D."/>
            <person name="Nakagawa S."/>
            <person name="Yoshida T."/>
            <person name="Sawayama S."/>
        </authorList>
    </citation>
    <scope>NUCLEOTIDE SEQUENCE [LARGE SCALE GENOMIC DNA]</scope>
    <source>
        <strain evidence="1 2">NIES-144</strain>
    </source>
</reference>
<gene>
    <name evidence="1" type="ORF">HaLaN_23896</name>
</gene>
<comment type="caution">
    <text evidence="1">The sequence shown here is derived from an EMBL/GenBank/DDBJ whole genome shotgun (WGS) entry which is preliminary data.</text>
</comment>
<evidence type="ECO:0000313" key="2">
    <source>
        <dbReference type="Proteomes" id="UP000485058"/>
    </source>
</evidence>
<organism evidence="1 2">
    <name type="scientific">Haematococcus lacustris</name>
    <name type="common">Green alga</name>
    <name type="synonym">Haematococcus pluvialis</name>
    <dbReference type="NCBI Taxonomy" id="44745"/>
    <lineage>
        <taxon>Eukaryota</taxon>
        <taxon>Viridiplantae</taxon>
        <taxon>Chlorophyta</taxon>
        <taxon>core chlorophytes</taxon>
        <taxon>Chlorophyceae</taxon>
        <taxon>CS clade</taxon>
        <taxon>Chlamydomonadales</taxon>
        <taxon>Haematococcaceae</taxon>
        <taxon>Haematococcus</taxon>
    </lineage>
</organism>
<evidence type="ECO:0000313" key="1">
    <source>
        <dbReference type="EMBL" id="GFH25858.1"/>
    </source>
</evidence>
<name>A0A6A0A2Q5_HAELA</name>
<sequence>VAEPAPALPPPPVRTGVAARLAASLLRDCFRPDAREAAPAEVLGDAPLHGELAARPCLNTELTDVHLVTDEGKRLVALLDTEHKGVSVFVCGSSKSNRREAVETANKLRSIFCMSYSIGNDP</sequence>
<protein>
    <submittedName>
        <fullName evidence="1">Uncharacterized protein</fullName>
    </submittedName>
</protein>
<dbReference type="AlphaFoldDB" id="A0A6A0A2Q5"/>
<dbReference type="Proteomes" id="UP000485058">
    <property type="component" value="Unassembled WGS sequence"/>
</dbReference>
<feature type="non-terminal residue" evidence="1">
    <location>
        <position position="1"/>
    </location>
</feature>
<proteinExistence type="predicted"/>
<accession>A0A6A0A2Q5</accession>
<dbReference type="EMBL" id="BLLF01002939">
    <property type="protein sequence ID" value="GFH25858.1"/>
    <property type="molecule type" value="Genomic_DNA"/>
</dbReference>